<gene>
    <name evidence="4" type="ORF">C4S77_10820</name>
</gene>
<feature type="domain" description="Erythromycin biosynthesis protein CIII-like C-terminal" evidence="3">
    <location>
        <begin position="269"/>
        <end position="375"/>
    </location>
</feature>
<accession>A0A2S8A736</accession>
<evidence type="ECO:0000313" key="4">
    <source>
        <dbReference type="EMBL" id="PQL90381.1"/>
    </source>
</evidence>
<keyword evidence="2 4" id="KW-0808">Transferase</keyword>
<dbReference type="Gene3D" id="3.40.50.2000">
    <property type="entry name" value="Glycogen Phosphorylase B"/>
    <property type="match status" value="2"/>
</dbReference>
<dbReference type="InterPro" id="IPR010610">
    <property type="entry name" value="EryCIII-like_C"/>
</dbReference>
<evidence type="ECO:0000259" key="3">
    <source>
        <dbReference type="Pfam" id="PF06722"/>
    </source>
</evidence>
<keyword evidence="1" id="KW-0328">Glycosyltransferase</keyword>
<dbReference type="InterPro" id="IPR050271">
    <property type="entry name" value="UDP-glycosyltransferase"/>
</dbReference>
<dbReference type="GO" id="GO:0016758">
    <property type="term" value="F:hexosyltransferase activity"/>
    <property type="evidence" value="ECO:0007669"/>
    <property type="project" value="UniProtKB-ARBA"/>
</dbReference>
<organism evidence="4 5">
    <name type="scientific">Apibacter adventoris</name>
    <dbReference type="NCBI Taxonomy" id="1679466"/>
    <lineage>
        <taxon>Bacteria</taxon>
        <taxon>Pseudomonadati</taxon>
        <taxon>Bacteroidota</taxon>
        <taxon>Flavobacteriia</taxon>
        <taxon>Flavobacteriales</taxon>
        <taxon>Weeksellaceae</taxon>
        <taxon>Apibacter</taxon>
    </lineage>
</organism>
<comment type="caution">
    <text evidence="4">The sequence shown here is derived from an EMBL/GenBank/DDBJ whole genome shotgun (WGS) entry which is preliminary data.</text>
</comment>
<dbReference type="OrthoDB" id="764352at2"/>
<keyword evidence="5" id="KW-1185">Reference proteome</keyword>
<evidence type="ECO:0000313" key="5">
    <source>
        <dbReference type="Proteomes" id="UP000238042"/>
    </source>
</evidence>
<dbReference type="InterPro" id="IPR002213">
    <property type="entry name" value="UDP_glucos_trans"/>
</dbReference>
<dbReference type="EMBL" id="PSZM01000046">
    <property type="protein sequence ID" value="PQL90381.1"/>
    <property type="molecule type" value="Genomic_DNA"/>
</dbReference>
<dbReference type="AlphaFoldDB" id="A0A2S8A736"/>
<dbReference type="GO" id="GO:0008194">
    <property type="term" value="F:UDP-glycosyltransferase activity"/>
    <property type="evidence" value="ECO:0007669"/>
    <property type="project" value="InterPro"/>
</dbReference>
<dbReference type="PANTHER" id="PTHR48043:SF145">
    <property type="entry name" value="FI06409P-RELATED"/>
    <property type="match status" value="1"/>
</dbReference>
<dbReference type="PANTHER" id="PTHR48043">
    <property type="entry name" value="EG:EG0003.4 PROTEIN-RELATED"/>
    <property type="match status" value="1"/>
</dbReference>
<proteinExistence type="predicted"/>
<dbReference type="SUPFAM" id="SSF53756">
    <property type="entry name" value="UDP-Glycosyltransferase/glycogen phosphorylase"/>
    <property type="match status" value="1"/>
</dbReference>
<dbReference type="Proteomes" id="UP000238042">
    <property type="component" value="Unassembled WGS sequence"/>
</dbReference>
<dbReference type="CDD" id="cd03784">
    <property type="entry name" value="GT1_Gtf-like"/>
    <property type="match status" value="1"/>
</dbReference>
<evidence type="ECO:0000256" key="2">
    <source>
        <dbReference type="ARBA" id="ARBA00022679"/>
    </source>
</evidence>
<dbReference type="Pfam" id="PF06722">
    <property type="entry name" value="EryCIII-like_C"/>
    <property type="match status" value="1"/>
</dbReference>
<sequence length="396" mass="45160">MMAKFFFIVPPLTGHINPTLGLGKELIERNHEVFWISFDPELEKQLPEKGKLLLIPFSLSEEEKSNLLTYIEHLKKKVVYGIDSLKFLYEDVLIPMNNYIIDGISELLTDNSPDIVITDHQIFAGAISCFKQKIPYVTSVTAPASIKINKNLPMVHQWESEQVIAFQKTHGIMGDQRIDCSNLLTLVYTSKEFFGDSQLPSYYKFIGPIINSRKENISFNWDKLNLDNKSPKILVSIGTTFDHEQKLVFFNKVIDAFRNEKITVVLVSDPKLFTHIPDNFIIQQKVPQLEIIPHMQAVVCHGGNNTVCESLSFGIPLVVIPIAYDQSYVSGCVTENFAGIRLKFNRFKSQHLKEAIHLIINDKKYKNGAKRIQKSFINAGGLQKGAHYLEKLIYKK</sequence>
<name>A0A2S8A736_9FLAO</name>
<reference evidence="4 5" key="1">
    <citation type="submission" date="2018-02" db="EMBL/GenBank/DDBJ databases">
        <title>Genome sequences of Apibacter spp., gut symbionts of Asian honey bees.</title>
        <authorList>
            <person name="Kwong W.K."/>
            <person name="Steele M.I."/>
            <person name="Moran N.A."/>
        </authorList>
    </citation>
    <scope>NUCLEOTIDE SEQUENCE [LARGE SCALE GENOMIC DNA]</scope>
    <source>
        <strain evidence="5">wkB301</strain>
    </source>
</reference>
<dbReference type="FunFam" id="3.40.50.2000:FF:000072">
    <property type="entry name" value="Glycosyl transferase"/>
    <property type="match status" value="1"/>
</dbReference>
<protein>
    <submittedName>
        <fullName evidence="4">Glycosyl transferase</fullName>
    </submittedName>
</protein>
<evidence type="ECO:0000256" key="1">
    <source>
        <dbReference type="ARBA" id="ARBA00022676"/>
    </source>
</evidence>